<dbReference type="PANTHER" id="PTHR48081">
    <property type="entry name" value="AB HYDROLASE SUPERFAMILY PROTEIN C4A8.06C"/>
    <property type="match status" value="1"/>
</dbReference>
<dbReference type="PROSITE" id="PS01173">
    <property type="entry name" value="LIPASE_GDXG_HIS"/>
    <property type="match status" value="1"/>
</dbReference>
<comment type="caution">
    <text evidence="4">The sequence shown here is derived from an EMBL/GenBank/DDBJ whole genome shotgun (WGS) entry which is preliminary data.</text>
</comment>
<dbReference type="InterPro" id="IPR029058">
    <property type="entry name" value="AB_hydrolase_fold"/>
</dbReference>
<organism evidence="4 5">
    <name type="scientific">Pseudonocardia acidicola</name>
    <dbReference type="NCBI Taxonomy" id="2724939"/>
    <lineage>
        <taxon>Bacteria</taxon>
        <taxon>Bacillati</taxon>
        <taxon>Actinomycetota</taxon>
        <taxon>Actinomycetes</taxon>
        <taxon>Pseudonocardiales</taxon>
        <taxon>Pseudonocardiaceae</taxon>
        <taxon>Pseudonocardia</taxon>
    </lineage>
</organism>
<evidence type="ECO:0000259" key="3">
    <source>
        <dbReference type="Pfam" id="PF07859"/>
    </source>
</evidence>
<dbReference type="Pfam" id="PF07859">
    <property type="entry name" value="Abhydrolase_3"/>
    <property type="match status" value="1"/>
</dbReference>
<evidence type="ECO:0000313" key="4">
    <source>
        <dbReference type="EMBL" id="NMI00459.1"/>
    </source>
</evidence>
<keyword evidence="2 4" id="KW-0378">Hydrolase</keyword>
<dbReference type="Pfam" id="PF13450">
    <property type="entry name" value="NAD_binding_8"/>
    <property type="match status" value="1"/>
</dbReference>
<feature type="domain" description="Alpha/beta hydrolase fold-3" evidence="3">
    <location>
        <begin position="74"/>
        <end position="274"/>
    </location>
</feature>
<dbReference type="RefSeq" id="WP_169383931.1">
    <property type="nucleotide sequence ID" value="NZ_JAAXLA010000056.1"/>
</dbReference>
<evidence type="ECO:0000313" key="5">
    <source>
        <dbReference type="Proteomes" id="UP000820669"/>
    </source>
</evidence>
<dbReference type="InterPro" id="IPR002168">
    <property type="entry name" value="Lipase_GDXG_HIS_AS"/>
</dbReference>
<evidence type="ECO:0000256" key="2">
    <source>
        <dbReference type="ARBA" id="ARBA00022801"/>
    </source>
</evidence>
<dbReference type="Gene3D" id="3.50.50.60">
    <property type="entry name" value="FAD/NAD(P)-binding domain"/>
    <property type="match status" value="1"/>
</dbReference>
<dbReference type="InterPro" id="IPR013094">
    <property type="entry name" value="AB_hydrolase_3"/>
</dbReference>
<keyword evidence="5" id="KW-1185">Reference proteome</keyword>
<dbReference type="GO" id="GO:0016787">
    <property type="term" value="F:hydrolase activity"/>
    <property type="evidence" value="ECO:0007669"/>
    <property type="project" value="UniProtKB-KW"/>
</dbReference>
<name>A0ABX1SIZ7_9PSEU</name>
<dbReference type="EMBL" id="JAAXLA010000056">
    <property type="protein sequence ID" value="NMI00459.1"/>
    <property type="molecule type" value="Genomic_DNA"/>
</dbReference>
<dbReference type="SUPFAM" id="SSF51905">
    <property type="entry name" value="FAD/NAD(P)-binding domain"/>
    <property type="match status" value="1"/>
</dbReference>
<evidence type="ECO:0000256" key="1">
    <source>
        <dbReference type="ARBA" id="ARBA00010515"/>
    </source>
</evidence>
<proteinExistence type="inferred from homology"/>
<gene>
    <name evidence="4" type="ORF">HF526_24565</name>
</gene>
<dbReference type="Gene3D" id="3.40.50.1820">
    <property type="entry name" value="alpha/beta hydrolase"/>
    <property type="match status" value="1"/>
</dbReference>
<dbReference type="InterPro" id="IPR050300">
    <property type="entry name" value="GDXG_lipolytic_enzyme"/>
</dbReference>
<feature type="non-terminal residue" evidence="4">
    <location>
        <position position="445"/>
    </location>
</feature>
<dbReference type="PANTHER" id="PTHR48081:SF30">
    <property type="entry name" value="ACETYL-HYDROLASE LIPR-RELATED"/>
    <property type="match status" value="1"/>
</dbReference>
<comment type="similarity">
    <text evidence="1">Belongs to the 'GDXG' lipolytic enzyme family.</text>
</comment>
<dbReference type="InterPro" id="IPR036188">
    <property type="entry name" value="FAD/NAD-bd_sf"/>
</dbReference>
<dbReference type="SUPFAM" id="SSF53474">
    <property type="entry name" value="alpha/beta-Hydrolases"/>
    <property type="match status" value="1"/>
</dbReference>
<reference evidence="4 5" key="1">
    <citation type="submission" date="2020-04" db="EMBL/GenBank/DDBJ databases">
        <authorList>
            <person name="Klaysubun C."/>
            <person name="Duangmal K."/>
            <person name="Lipun K."/>
        </authorList>
    </citation>
    <scope>NUCLEOTIDE SEQUENCE [LARGE SCALE GENOMIC DNA]</scope>
    <source>
        <strain evidence="4 5">K10HN5</strain>
    </source>
</reference>
<sequence>MSIRVPRPVVRGIVRAVVAPILSPRVPAPVQRRLLDLAGRTVPAPSGVRRTVSTLGGVPSVRYVAPGATGPHVVLFLHGGGYVTGSSGSHGTLAGHLSRASGAPVHLLHYRRAPEHPYPAAVDDAYAAYRALRAAGHTAQRIAVVGDSAGGGLVLALALRLRSAGEALPATLGLISPWLDLDLSHPAVRANAGRDAMLDPRWLAVAARAYRAGAPADSPELTPLHADLSGLPPMHVVAGADEVLVGDADTLVDRARATGVAVTYRRAPGMWHDFPIFAGMLAEADAAVAELGTAVRRDCAARRPRVAVVGAGFGGIGMGVAVREAGFDDAGDLTIFDRADGVGGVWRDNTYPGAACDVPSHLYSFSFAPGHEWSRRFAPQPDILRYLRRVTAERGLEPHLRLGTEVTEARFDADTARWRLTTATGDVHEADVLVSACGQLSRPAH</sequence>
<dbReference type="Proteomes" id="UP000820669">
    <property type="component" value="Unassembled WGS sequence"/>
</dbReference>
<accession>A0ABX1SIZ7</accession>
<protein>
    <submittedName>
        <fullName evidence="4">Alpha/beta hydrolase fold domain-containing protein</fullName>
    </submittedName>
</protein>